<evidence type="ECO:0000313" key="2">
    <source>
        <dbReference type="Proteomes" id="UP000002350"/>
    </source>
</evidence>
<name>D4ZJM7_SHEVD</name>
<dbReference type="EMBL" id="AP011177">
    <property type="protein sequence ID" value="BAJ01876.1"/>
    <property type="molecule type" value="Genomic_DNA"/>
</dbReference>
<dbReference type="KEGG" id="svo:SVI_1905"/>
<dbReference type="AlphaFoldDB" id="D4ZJM7"/>
<sequence>MSNGQQLSVRIVKHRTLLILILAISVYGVMIKVANSQEVNVNVTDKFDLRIYYNGSLKPQTSISNQTGLDGQKSDYDIFTEDIINYVSDKLAMEPGYDQPLLNAPAITLEFAEKYITPPRKKRRSYHKIPESISRLFERFPKDNLSCQLSSPWLTMYIQREPSLKVLAKFNWHNRQFLIDQTLLSNPYLVYDFSPQELTSKTYSAYADEYNKLLQIPNITRHEILAMNTNIPEDLLWLFDRIEMNSMTFLAGLGPRLENHSAPGYTNIVKHLVHQCFSAENNELQSYKTILDLDSYEALELLENYKINSLRGRRKN</sequence>
<proteinExistence type="predicted"/>
<dbReference type="Proteomes" id="UP000002350">
    <property type="component" value="Chromosome"/>
</dbReference>
<evidence type="ECO:0000313" key="1">
    <source>
        <dbReference type="EMBL" id="BAJ01876.1"/>
    </source>
</evidence>
<protein>
    <submittedName>
        <fullName evidence="1">Uncharacterized protein</fullName>
    </submittedName>
</protein>
<keyword evidence="2" id="KW-1185">Reference proteome</keyword>
<gene>
    <name evidence="1" type="ordered locus">SVI_1905</name>
</gene>
<accession>D4ZJM7</accession>
<dbReference type="OrthoDB" id="7068592at2"/>
<reference evidence="2" key="1">
    <citation type="journal article" date="2010" name="Mol. Biosyst.">
        <title>Complete genome sequence and comparative analysis of Shewanella violacea, a psychrophilic and piezophilic bacterium from deep sea floor sediments.</title>
        <authorList>
            <person name="Aono E."/>
            <person name="Baba T."/>
            <person name="Ara T."/>
            <person name="Nishi T."/>
            <person name="Nakamichi T."/>
            <person name="Inamoto E."/>
            <person name="Toyonaga H."/>
            <person name="Hasegawa M."/>
            <person name="Takai Y."/>
            <person name="Okumura Y."/>
            <person name="Baba M."/>
            <person name="Tomita M."/>
            <person name="Kato C."/>
            <person name="Oshima T."/>
            <person name="Nakasone K."/>
            <person name="Mori H."/>
        </authorList>
    </citation>
    <scope>NUCLEOTIDE SEQUENCE [LARGE SCALE GENOMIC DNA]</scope>
    <source>
        <strain evidence="2">JCM 10179 / CIP 106290 / LMG 19151 / DSS12</strain>
    </source>
</reference>
<organism evidence="1 2">
    <name type="scientific">Shewanella violacea (strain JCM 10179 / CIP 106290 / LMG 19151 / DSS12)</name>
    <dbReference type="NCBI Taxonomy" id="637905"/>
    <lineage>
        <taxon>Bacteria</taxon>
        <taxon>Pseudomonadati</taxon>
        <taxon>Pseudomonadota</taxon>
        <taxon>Gammaproteobacteria</taxon>
        <taxon>Alteromonadales</taxon>
        <taxon>Shewanellaceae</taxon>
        <taxon>Shewanella</taxon>
    </lineage>
</organism>
<dbReference type="HOGENOM" id="CLU_879679_0_0_6"/>
<dbReference type="STRING" id="637905.SVI_1905"/>
<dbReference type="RefSeq" id="WP_013051181.1">
    <property type="nucleotide sequence ID" value="NC_014012.1"/>
</dbReference>